<name>A0A811MQN5_9POAL</name>
<keyword evidence="3" id="KW-1185">Reference proteome</keyword>
<dbReference type="AlphaFoldDB" id="A0A811MQN5"/>
<dbReference type="Proteomes" id="UP000604825">
    <property type="component" value="Unassembled WGS sequence"/>
</dbReference>
<gene>
    <name evidence="2" type="ORF">NCGR_LOCUS7953</name>
</gene>
<organism evidence="2 3">
    <name type="scientific">Miscanthus lutarioriparius</name>
    <dbReference type="NCBI Taxonomy" id="422564"/>
    <lineage>
        <taxon>Eukaryota</taxon>
        <taxon>Viridiplantae</taxon>
        <taxon>Streptophyta</taxon>
        <taxon>Embryophyta</taxon>
        <taxon>Tracheophyta</taxon>
        <taxon>Spermatophyta</taxon>
        <taxon>Magnoliopsida</taxon>
        <taxon>Liliopsida</taxon>
        <taxon>Poales</taxon>
        <taxon>Poaceae</taxon>
        <taxon>PACMAD clade</taxon>
        <taxon>Panicoideae</taxon>
        <taxon>Andropogonodae</taxon>
        <taxon>Andropogoneae</taxon>
        <taxon>Saccharinae</taxon>
        <taxon>Miscanthus</taxon>
    </lineage>
</organism>
<protein>
    <submittedName>
        <fullName evidence="2">Uncharacterized protein</fullName>
    </submittedName>
</protein>
<accession>A0A811MQN5</accession>
<feature type="region of interest" description="Disordered" evidence="1">
    <location>
        <begin position="56"/>
        <end position="82"/>
    </location>
</feature>
<proteinExistence type="predicted"/>
<evidence type="ECO:0000313" key="2">
    <source>
        <dbReference type="EMBL" id="CAD6212145.1"/>
    </source>
</evidence>
<evidence type="ECO:0000256" key="1">
    <source>
        <dbReference type="SAM" id="MobiDB-lite"/>
    </source>
</evidence>
<evidence type="ECO:0000313" key="3">
    <source>
        <dbReference type="Proteomes" id="UP000604825"/>
    </source>
</evidence>
<dbReference type="EMBL" id="CAJGYO010000002">
    <property type="protein sequence ID" value="CAD6212145.1"/>
    <property type="molecule type" value="Genomic_DNA"/>
</dbReference>
<comment type="caution">
    <text evidence="2">The sequence shown here is derived from an EMBL/GenBank/DDBJ whole genome shotgun (WGS) entry which is preliminary data.</text>
</comment>
<reference evidence="2" key="1">
    <citation type="submission" date="2020-10" db="EMBL/GenBank/DDBJ databases">
        <authorList>
            <person name="Han B."/>
            <person name="Lu T."/>
            <person name="Zhao Q."/>
            <person name="Huang X."/>
            <person name="Zhao Y."/>
        </authorList>
    </citation>
    <scope>NUCLEOTIDE SEQUENCE</scope>
</reference>
<dbReference type="OrthoDB" id="671951at2759"/>
<sequence>MVKIVGVEEQHDAGPDDDCCEISLEEFAKKVSLKEDDDVILIASKGKIVKVEADQSEDSPKAYDGYDTDTEGESSCNLGSGGRGQQAAAGDCVDNPCKIEEDETRLLKVKVEDMFVIGKPSGGCDKNERSCNAANVIPGVLVPAVKCEPVGGNGVEAAEEDSYDHCLEVAHEKRIFDEDDDEDVVVV</sequence>